<evidence type="ECO:0000313" key="8">
    <source>
        <dbReference type="EMBL" id="NDJ95860.1"/>
    </source>
</evidence>
<keyword evidence="5 7" id="KW-0472">Membrane</keyword>
<evidence type="ECO:0000256" key="5">
    <source>
        <dbReference type="ARBA" id="ARBA00023136"/>
    </source>
</evidence>
<dbReference type="GO" id="GO:0016020">
    <property type="term" value="C:membrane"/>
    <property type="evidence" value="ECO:0007669"/>
    <property type="project" value="UniProtKB-SubCell"/>
</dbReference>
<dbReference type="InterPro" id="IPR004299">
    <property type="entry name" value="MBOAT_fam"/>
</dbReference>
<name>A0A6B2FXB1_MYXSQ</name>
<organism evidence="8">
    <name type="scientific">Myxobolus squamalis</name>
    <name type="common">Myxosporean</name>
    <dbReference type="NCBI Taxonomy" id="59785"/>
    <lineage>
        <taxon>Eukaryota</taxon>
        <taxon>Metazoa</taxon>
        <taxon>Cnidaria</taxon>
        <taxon>Myxozoa</taxon>
        <taxon>Myxosporea</taxon>
        <taxon>Bivalvulida</taxon>
        <taxon>Platysporina</taxon>
        <taxon>Myxobolidae</taxon>
        <taxon>Myxobolus</taxon>
    </lineage>
</organism>
<dbReference type="PANTHER" id="PTHR13906:SF4">
    <property type="entry name" value="LYSOPHOSPHOLIPID ACYLTRANSFERASE 6"/>
    <property type="match status" value="1"/>
</dbReference>
<reference evidence="8" key="1">
    <citation type="submission" date="2018-11" db="EMBL/GenBank/DDBJ databases">
        <title>Myxobolus squamalis genome and transcriptome.</title>
        <authorList>
            <person name="Yahalomi D."/>
            <person name="Atkinson S.D."/>
            <person name="Neuhof M."/>
            <person name="Chang E.S."/>
            <person name="Philippe H."/>
            <person name="Cartwright P."/>
            <person name="Bartholomew J.L."/>
            <person name="Huchon D."/>
        </authorList>
    </citation>
    <scope>NUCLEOTIDE SEQUENCE</scope>
    <source>
        <strain evidence="8">71B08</strain>
        <tissue evidence="8">Whole</tissue>
    </source>
</reference>
<evidence type="ECO:0000256" key="2">
    <source>
        <dbReference type="ARBA" id="ARBA00022679"/>
    </source>
</evidence>
<keyword evidence="2 8" id="KW-0808">Transferase</keyword>
<evidence type="ECO:0000256" key="3">
    <source>
        <dbReference type="ARBA" id="ARBA00022692"/>
    </source>
</evidence>
<dbReference type="GO" id="GO:0030258">
    <property type="term" value="P:lipid modification"/>
    <property type="evidence" value="ECO:0007669"/>
    <property type="project" value="TreeGrafter"/>
</dbReference>
<keyword evidence="4 7" id="KW-1133">Transmembrane helix</keyword>
<accession>A0A6B2FXB1</accession>
<evidence type="ECO:0000256" key="6">
    <source>
        <dbReference type="ARBA" id="ARBA00023315"/>
    </source>
</evidence>
<feature type="transmembrane region" description="Helical" evidence="7">
    <location>
        <begin position="136"/>
        <end position="153"/>
    </location>
</feature>
<proteinExistence type="predicted"/>
<evidence type="ECO:0000256" key="7">
    <source>
        <dbReference type="SAM" id="Phobius"/>
    </source>
</evidence>
<dbReference type="Pfam" id="PF03062">
    <property type="entry name" value="MBOAT"/>
    <property type="match status" value="1"/>
</dbReference>
<evidence type="ECO:0000256" key="4">
    <source>
        <dbReference type="ARBA" id="ARBA00022989"/>
    </source>
</evidence>
<keyword evidence="3 7" id="KW-0812">Transmembrane</keyword>
<dbReference type="GO" id="GO:0016746">
    <property type="term" value="F:acyltransferase activity"/>
    <property type="evidence" value="ECO:0007669"/>
    <property type="project" value="UniProtKB-KW"/>
</dbReference>
<dbReference type="InterPro" id="IPR049941">
    <property type="entry name" value="LPLAT_7/PORCN-like"/>
</dbReference>
<comment type="subcellular location">
    <subcellularLocation>
        <location evidence="1">Membrane</location>
        <topology evidence="1">Multi-pass membrane protein</topology>
    </subcellularLocation>
</comment>
<sequence length="224" mass="26788">MCFLTFFLHLIISFYLPFDYLITWNIITIQDFFKYLAWFLISGFGVRCLYYGTWYLSESQSNLCYMGFKSTSNEIEDWSHFQNANAFKHEMSTNLKEGFDSWNTKTAVWLRKIVYDQVSSNKVLCTFFVSAFWHGWYPHYYHTFAFGAIFTHISRMGRKKIRPLFLNTPFKVTYDLVTAFLTKFLLTYHTLAHATLDFQKSYLIWRKLYFFGHLAIVGLLLKYV</sequence>
<feature type="transmembrane region" description="Helical" evidence="7">
    <location>
        <begin position="203"/>
        <end position="221"/>
    </location>
</feature>
<dbReference type="EMBL" id="GHBR01000282">
    <property type="protein sequence ID" value="NDJ95860.1"/>
    <property type="molecule type" value="Transcribed_RNA"/>
</dbReference>
<protein>
    <submittedName>
        <fullName evidence="8">Membrane-bound O-acyltransferase domain-containing protein 2 (Trinotate prediction)</fullName>
    </submittedName>
</protein>
<dbReference type="AlphaFoldDB" id="A0A6B2FXB1"/>
<evidence type="ECO:0000256" key="1">
    <source>
        <dbReference type="ARBA" id="ARBA00004141"/>
    </source>
</evidence>
<feature type="transmembrane region" description="Helical" evidence="7">
    <location>
        <begin position="35"/>
        <end position="56"/>
    </location>
</feature>
<feature type="transmembrane region" description="Helical" evidence="7">
    <location>
        <begin position="174"/>
        <end position="191"/>
    </location>
</feature>
<feature type="transmembrane region" description="Helical" evidence="7">
    <location>
        <begin position="6"/>
        <end position="23"/>
    </location>
</feature>
<dbReference type="PANTHER" id="PTHR13906">
    <property type="entry name" value="PORCUPINE"/>
    <property type="match status" value="1"/>
</dbReference>
<keyword evidence="6 8" id="KW-0012">Acyltransferase</keyword>